<feature type="compositionally biased region" description="Acidic residues" evidence="6">
    <location>
        <begin position="153"/>
        <end position="163"/>
    </location>
</feature>
<dbReference type="InterPro" id="IPR038633">
    <property type="entry name" value="Rpn13/ADRM1_Pru_sf"/>
</dbReference>
<comment type="subcellular location">
    <subcellularLocation>
        <location evidence="2">Cytoplasm</location>
    </subcellularLocation>
    <subcellularLocation>
        <location evidence="1">Nucleus</location>
    </subcellularLocation>
</comment>
<dbReference type="AlphaFoldDB" id="A0A1L9UQ08"/>
<evidence type="ECO:0000259" key="7">
    <source>
        <dbReference type="PROSITE" id="PS51917"/>
    </source>
</evidence>
<evidence type="ECO:0000313" key="9">
    <source>
        <dbReference type="Proteomes" id="UP000184499"/>
    </source>
</evidence>
<sequence>MSIAPIITFKAGICDLETSGETSVVKPKPTPGYIYLYSEDELVHFCWRPRSAPHTEPDLDLVMVPSDGCFVPYKPVDSTAPTNGRIYVLKFSSSSQRYLFWLQSKTQHEDGNPSWFSKRDLKLGEIVNGLLQGEDVDVEHEIANLPQGGPSGGDDDETMEDVEGVDHDPNHNHGGNSGGAGPDATGGDVREEGQGSREGGADGGRAILVAHRAAADSDPSSVVQSFLQSLHGGSRQSQDPERPFTTLQDLLTTSTTLPFLESADEKAVDNLLSFLPPSLLLLAQDNDLDEAAAADQDPDIAQAALGSLELTQKKEILRKVLHSPQFAQSLASLTMAIRDGGLPSISEALKIPVANGGFMRRGGVPLGGGDAVEAFLQGVRDHVKDSAQGNRMDTD</sequence>
<dbReference type="InterPro" id="IPR006773">
    <property type="entry name" value="Rpn13/ADRM1"/>
</dbReference>
<dbReference type="FunFam" id="1.10.2020.20:FF:000004">
    <property type="entry name" value="WGS project CABT00000000 data, contig 2.6"/>
    <property type="match status" value="1"/>
</dbReference>
<gene>
    <name evidence="8" type="ORF">ASPBRDRAFT_149654</name>
</gene>
<dbReference type="GO" id="GO:0070628">
    <property type="term" value="F:proteasome binding"/>
    <property type="evidence" value="ECO:0007669"/>
    <property type="project" value="TreeGrafter"/>
</dbReference>
<dbReference type="PROSITE" id="PS51917">
    <property type="entry name" value="PRU"/>
    <property type="match status" value="1"/>
</dbReference>
<dbReference type="OMA" id="RSPQFMQ"/>
<feature type="region of interest" description="Disordered" evidence="6">
    <location>
        <begin position="143"/>
        <end position="202"/>
    </location>
</feature>
<dbReference type="Pfam" id="PF04683">
    <property type="entry name" value="Rpn13_ADRM1_Pru"/>
    <property type="match status" value="1"/>
</dbReference>
<keyword evidence="9" id="KW-1185">Reference proteome</keyword>
<evidence type="ECO:0000256" key="4">
    <source>
        <dbReference type="ARBA" id="ARBA00022942"/>
    </source>
</evidence>
<accession>A0A1L9UQ08</accession>
<dbReference type="InterPro" id="IPR032368">
    <property type="entry name" value="RPN13_DEUBAD"/>
</dbReference>
<keyword evidence="5" id="KW-0539">Nucleus</keyword>
<dbReference type="RefSeq" id="XP_067481081.1">
    <property type="nucleotide sequence ID" value="XM_067619309.1"/>
</dbReference>
<organism evidence="8 9">
    <name type="scientific">Aspergillus brasiliensis (strain CBS 101740 / IMI 381727 / IBT 21946)</name>
    <dbReference type="NCBI Taxonomy" id="767769"/>
    <lineage>
        <taxon>Eukaryota</taxon>
        <taxon>Fungi</taxon>
        <taxon>Dikarya</taxon>
        <taxon>Ascomycota</taxon>
        <taxon>Pezizomycotina</taxon>
        <taxon>Eurotiomycetes</taxon>
        <taxon>Eurotiomycetidae</taxon>
        <taxon>Eurotiales</taxon>
        <taxon>Aspergillaceae</taxon>
        <taxon>Aspergillus</taxon>
        <taxon>Aspergillus subgen. Circumdati</taxon>
    </lineage>
</organism>
<evidence type="ECO:0000256" key="1">
    <source>
        <dbReference type="ARBA" id="ARBA00004123"/>
    </source>
</evidence>
<evidence type="ECO:0000256" key="3">
    <source>
        <dbReference type="ARBA" id="ARBA00022490"/>
    </source>
</evidence>
<dbReference type="STRING" id="767769.A0A1L9UQ08"/>
<proteinExistence type="predicted"/>
<dbReference type="PANTHER" id="PTHR12225:SF0">
    <property type="entry name" value="PROTEASOMAL UBIQUITIN RECEPTOR ADRM1"/>
    <property type="match status" value="1"/>
</dbReference>
<dbReference type="OrthoDB" id="340431at2759"/>
<reference evidence="9" key="1">
    <citation type="journal article" date="2017" name="Genome Biol.">
        <title>Comparative genomics reveals high biological diversity and specific adaptations in the industrially and medically important fungal genus Aspergillus.</title>
        <authorList>
            <person name="de Vries R.P."/>
            <person name="Riley R."/>
            <person name="Wiebenga A."/>
            <person name="Aguilar-Osorio G."/>
            <person name="Amillis S."/>
            <person name="Uchima C.A."/>
            <person name="Anderluh G."/>
            <person name="Asadollahi M."/>
            <person name="Askin M."/>
            <person name="Barry K."/>
            <person name="Battaglia E."/>
            <person name="Bayram O."/>
            <person name="Benocci T."/>
            <person name="Braus-Stromeyer S.A."/>
            <person name="Caldana C."/>
            <person name="Canovas D."/>
            <person name="Cerqueira G.C."/>
            <person name="Chen F."/>
            <person name="Chen W."/>
            <person name="Choi C."/>
            <person name="Clum A."/>
            <person name="Dos Santos R.A."/>
            <person name="Damasio A.R."/>
            <person name="Diallinas G."/>
            <person name="Emri T."/>
            <person name="Fekete E."/>
            <person name="Flipphi M."/>
            <person name="Freyberg S."/>
            <person name="Gallo A."/>
            <person name="Gournas C."/>
            <person name="Habgood R."/>
            <person name="Hainaut M."/>
            <person name="Harispe M.L."/>
            <person name="Henrissat B."/>
            <person name="Hilden K.S."/>
            <person name="Hope R."/>
            <person name="Hossain A."/>
            <person name="Karabika E."/>
            <person name="Karaffa L."/>
            <person name="Karanyi Z."/>
            <person name="Krasevec N."/>
            <person name="Kuo A."/>
            <person name="Kusch H."/>
            <person name="LaButti K."/>
            <person name="Lagendijk E.L."/>
            <person name="Lapidus A."/>
            <person name="Levasseur A."/>
            <person name="Lindquist E."/>
            <person name="Lipzen A."/>
            <person name="Logrieco A.F."/>
            <person name="MacCabe A."/>
            <person name="Maekelae M.R."/>
            <person name="Malavazi I."/>
            <person name="Melin P."/>
            <person name="Meyer V."/>
            <person name="Mielnichuk N."/>
            <person name="Miskei M."/>
            <person name="Molnar A.P."/>
            <person name="Mule G."/>
            <person name="Ngan C.Y."/>
            <person name="Orejas M."/>
            <person name="Orosz E."/>
            <person name="Ouedraogo J.P."/>
            <person name="Overkamp K.M."/>
            <person name="Park H.-S."/>
            <person name="Perrone G."/>
            <person name="Piumi F."/>
            <person name="Punt P.J."/>
            <person name="Ram A.F."/>
            <person name="Ramon A."/>
            <person name="Rauscher S."/>
            <person name="Record E."/>
            <person name="Riano-Pachon D.M."/>
            <person name="Robert V."/>
            <person name="Roehrig J."/>
            <person name="Ruller R."/>
            <person name="Salamov A."/>
            <person name="Salih N.S."/>
            <person name="Samson R.A."/>
            <person name="Sandor E."/>
            <person name="Sanguinetti M."/>
            <person name="Schuetze T."/>
            <person name="Sepcic K."/>
            <person name="Shelest E."/>
            <person name="Sherlock G."/>
            <person name="Sophianopoulou V."/>
            <person name="Squina F.M."/>
            <person name="Sun H."/>
            <person name="Susca A."/>
            <person name="Todd R.B."/>
            <person name="Tsang A."/>
            <person name="Unkles S.E."/>
            <person name="van de Wiele N."/>
            <person name="van Rossen-Uffink D."/>
            <person name="Oliveira J.V."/>
            <person name="Vesth T.C."/>
            <person name="Visser J."/>
            <person name="Yu J.-H."/>
            <person name="Zhou M."/>
            <person name="Andersen M.R."/>
            <person name="Archer D.B."/>
            <person name="Baker S.E."/>
            <person name="Benoit I."/>
            <person name="Brakhage A.A."/>
            <person name="Braus G.H."/>
            <person name="Fischer R."/>
            <person name="Frisvad J.C."/>
            <person name="Goldman G.H."/>
            <person name="Houbraken J."/>
            <person name="Oakley B."/>
            <person name="Pocsi I."/>
            <person name="Scazzocchio C."/>
            <person name="Seiboth B."/>
            <person name="vanKuyk P.A."/>
            <person name="Wortman J."/>
            <person name="Dyer P.S."/>
            <person name="Grigoriev I.V."/>
        </authorList>
    </citation>
    <scope>NUCLEOTIDE SEQUENCE [LARGE SCALE GENOMIC DNA]</scope>
    <source>
        <strain evidence="9">CBS 101740 / IMI 381727 / IBT 21946</strain>
    </source>
</reference>
<protein>
    <recommendedName>
        <fullName evidence="7">Pru domain-containing protein</fullName>
    </recommendedName>
</protein>
<dbReference type="GeneID" id="93571797"/>
<dbReference type="Gene3D" id="1.10.2020.20">
    <property type="match status" value="1"/>
</dbReference>
<keyword evidence="4" id="KW-0647">Proteasome</keyword>
<dbReference type="GO" id="GO:0005737">
    <property type="term" value="C:cytoplasm"/>
    <property type="evidence" value="ECO:0007669"/>
    <property type="project" value="UniProtKB-SubCell"/>
</dbReference>
<dbReference type="InterPro" id="IPR038108">
    <property type="entry name" value="RPN13_DEUBAD_sf"/>
</dbReference>
<evidence type="ECO:0000256" key="5">
    <source>
        <dbReference type="ARBA" id="ARBA00023242"/>
    </source>
</evidence>
<dbReference type="GO" id="GO:0061133">
    <property type="term" value="F:endopeptidase activator activity"/>
    <property type="evidence" value="ECO:0007669"/>
    <property type="project" value="TreeGrafter"/>
</dbReference>
<dbReference type="Proteomes" id="UP000184499">
    <property type="component" value="Unassembled WGS sequence"/>
</dbReference>
<dbReference type="Pfam" id="PF16550">
    <property type="entry name" value="RPN13_C"/>
    <property type="match status" value="1"/>
</dbReference>
<dbReference type="Gene3D" id="2.30.29.70">
    <property type="entry name" value="Proteasomal ubiquitin receptor Rpn13/ADRM1"/>
    <property type="match status" value="1"/>
</dbReference>
<dbReference type="GO" id="GO:0008541">
    <property type="term" value="C:proteasome regulatory particle, lid subcomplex"/>
    <property type="evidence" value="ECO:0007669"/>
    <property type="project" value="TreeGrafter"/>
</dbReference>
<dbReference type="VEuPathDB" id="FungiDB:ASPBRDRAFT_149654"/>
<dbReference type="InterPro" id="IPR044868">
    <property type="entry name" value="Rpn13/ADRM1_Pru"/>
</dbReference>
<evidence type="ECO:0000256" key="2">
    <source>
        <dbReference type="ARBA" id="ARBA00004496"/>
    </source>
</evidence>
<feature type="domain" description="Pru" evidence="7">
    <location>
        <begin position="1"/>
        <end position="134"/>
    </location>
</feature>
<keyword evidence="3" id="KW-0963">Cytoplasm</keyword>
<dbReference type="PANTHER" id="PTHR12225">
    <property type="entry name" value="ADHESION REGULATING MOLECULE 1 110 KDA CELL MEMBRANE GLYCOPROTEIN"/>
    <property type="match status" value="1"/>
</dbReference>
<name>A0A1L9UQ08_ASPBC</name>
<evidence type="ECO:0000313" key="8">
    <source>
        <dbReference type="EMBL" id="OJJ73833.1"/>
    </source>
</evidence>
<dbReference type="EMBL" id="KV878682">
    <property type="protein sequence ID" value="OJJ73833.1"/>
    <property type="molecule type" value="Genomic_DNA"/>
</dbReference>
<evidence type="ECO:0000256" key="6">
    <source>
        <dbReference type="SAM" id="MobiDB-lite"/>
    </source>
</evidence>
<dbReference type="GO" id="GO:0005634">
    <property type="term" value="C:nucleus"/>
    <property type="evidence" value="ECO:0007669"/>
    <property type="project" value="UniProtKB-SubCell"/>
</dbReference>